<accession>A0A4R1N374</accession>
<protein>
    <recommendedName>
        <fullName evidence="8">Cytochrome c-type biogenesis protein</fullName>
    </recommendedName>
</protein>
<evidence type="ECO:0000256" key="4">
    <source>
        <dbReference type="ARBA" id="ARBA00022729"/>
    </source>
</evidence>
<keyword evidence="8" id="KW-0472">Membrane</keyword>
<evidence type="ECO:0000256" key="8">
    <source>
        <dbReference type="RuleBase" id="RU364112"/>
    </source>
</evidence>
<evidence type="ECO:0000256" key="6">
    <source>
        <dbReference type="ARBA" id="ARBA00037230"/>
    </source>
</evidence>
<dbReference type="OrthoDB" id="9804975at2"/>
<keyword evidence="3 8" id="KW-0479">Metal-binding</keyword>
<dbReference type="PANTHER" id="PTHR47870">
    <property type="entry name" value="CYTOCHROME C-TYPE BIOGENESIS PROTEIN CCMH"/>
    <property type="match status" value="1"/>
</dbReference>
<dbReference type="PANTHER" id="PTHR47870:SF4">
    <property type="entry name" value="CYTOCHROME C-TYPE BIOGENESIS PROTEIN CYCH"/>
    <property type="match status" value="1"/>
</dbReference>
<evidence type="ECO:0000256" key="2">
    <source>
        <dbReference type="ARBA" id="ARBA00022617"/>
    </source>
</evidence>
<gene>
    <name evidence="10" type="ORF">BXY66_3426</name>
</gene>
<comment type="similarity">
    <text evidence="1 8">Belongs to the CcmH/CycL/Ccl2/NrfF family.</text>
</comment>
<name>A0A4R1N374_9RHOB</name>
<evidence type="ECO:0000256" key="3">
    <source>
        <dbReference type="ARBA" id="ARBA00022723"/>
    </source>
</evidence>
<feature type="chain" id="PRO_5020981059" description="Cytochrome c-type biogenesis protein" evidence="8">
    <location>
        <begin position="23"/>
        <end position="156"/>
    </location>
</feature>
<keyword evidence="11" id="KW-1185">Reference proteome</keyword>
<sequence>MKLKLVLSVILFALAAPTWALDADEMFADPAQEERARDIGRQLRCLKCRNQSIFDSNAGFAKDLRVLVRERMTAGDTDEEVLEFVRDRYGDYVLMKPPVEAHTFVLWITPAALLILGLGGLGIYLKRRQPTIAQGTILAPEDRQEARRLLDQGEQP</sequence>
<dbReference type="GO" id="GO:0046872">
    <property type="term" value="F:metal ion binding"/>
    <property type="evidence" value="ECO:0007669"/>
    <property type="project" value="UniProtKB-KW"/>
</dbReference>
<dbReference type="Gene3D" id="1.10.8.640">
    <property type="entry name" value="Cytochrome C biogenesis protein"/>
    <property type="match status" value="1"/>
</dbReference>
<keyword evidence="8" id="KW-1133">Transmembrane helix</keyword>
<evidence type="ECO:0000313" key="10">
    <source>
        <dbReference type="EMBL" id="TCL00779.1"/>
    </source>
</evidence>
<dbReference type="InterPro" id="IPR038297">
    <property type="entry name" value="CcmH/CycL/NrfF/Ccl2_sf"/>
</dbReference>
<feature type="signal peptide" evidence="8">
    <location>
        <begin position="1"/>
        <end position="22"/>
    </location>
</feature>
<keyword evidence="2 8" id="KW-0349">Heme</keyword>
<evidence type="ECO:0000256" key="7">
    <source>
        <dbReference type="ARBA" id="ARBA00060491"/>
    </source>
</evidence>
<dbReference type="Pfam" id="PF03918">
    <property type="entry name" value="CcmH"/>
    <property type="match status" value="1"/>
</dbReference>
<dbReference type="InterPro" id="IPR005616">
    <property type="entry name" value="CcmH/CycL/Ccl2/NrfF_N"/>
</dbReference>
<evidence type="ECO:0000256" key="5">
    <source>
        <dbReference type="ARBA" id="ARBA00023004"/>
    </source>
</evidence>
<dbReference type="EMBL" id="SMGR01000003">
    <property type="protein sequence ID" value="TCL00779.1"/>
    <property type="molecule type" value="Genomic_DNA"/>
</dbReference>
<feature type="domain" description="CcmH/CycL/Ccl2/NrfF N-terminal" evidence="9">
    <location>
        <begin position="9"/>
        <end position="150"/>
    </location>
</feature>
<organism evidence="10 11">
    <name type="scientific">Shimia isoporae</name>
    <dbReference type="NCBI Taxonomy" id="647720"/>
    <lineage>
        <taxon>Bacteria</taxon>
        <taxon>Pseudomonadati</taxon>
        <taxon>Pseudomonadota</taxon>
        <taxon>Alphaproteobacteria</taxon>
        <taxon>Rhodobacterales</taxon>
        <taxon>Roseobacteraceae</taxon>
    </lineage>
</organism>
<dbReference type="Proteomes" id="UP000295673">
    <property type="component" value="Unassembled WGS sequence"/>
</dbReference>
<evidence type="ECO:0000259" key="9">
    <source>
        <dbReference type="Pfam" id="PF03918"/>
    </source>
</evidence>
<dbReference type="InterPro" id="IPR051263">
    <property type="entry name" value="C-type_cytochrome_biogenesis"/>
</dbReference>
<evidence type="ECO:0000313" key="11">
    <source>
        <dbReference type="Proteomes" id="UP000295673"/>
    </source>
</evidence>
<dbReference type="GO" id="GO:0005886">
    <property type="term" value="C:plasma membrane"/>
    <property type="evidence" value="ECO:0007669"/>
    <property type="project" value="TreeGrafter"/>
</dbReference>
<evidence type="ECO:0000256" key="1">
    <source>
        <dbReference type="ARBA" id="ARBA00010342"/>
    </source>
</evidence>
<feature type="transmembrane region" description="Helical" evidence="8">
    <location>
        <begin position="104"/>
        <end position="125"/>
    </location>
</feature>
<dbReference type="RefSeq" id="WP_132861528.1">
    <property type="nucleotide sequence ID" value="NZ_SMGR01000003.1"/>
</dbReference>
<dbReference type="AlphaFoldDB" id="A0A4R1N374"/>
<comment type="subcellular location">
    <subcellularLocation>
        <location evidence="7">Membrane</location>
        <topology evidence="7">Single-pass membrane protein</topology>
        <orientation evidence="7">Periplasmic side</orientation>
    </subcellularLocation>
</comment>
<comment type="function">
    <text evidence="6">Required for the biogenesis of c-type cytochromes. Possible subunit of a heme lyase.</text>
</comment>
<keyword evidence="4 8" id="KW-0732">Signal</keyword>
<keyword evidence="8" id="KW-0812">Transmembrane</keyword>
<dbReference type="FunFam" id="1.10.8.640:FF:000001">
    <property type="entry name" value="Cytochrome c-type biogenesis protein"/>
    <property type="match status" value="1"/>
</dbReference>
<keyword evidence="5 8" id="KW-0408">Iron</keyword>
<proteinExistence type="inferred from homology"/>
<comment type="caution">
    <text evidence="10">The sequence shown here is derived from an EMBL/GenBank/DDBJ whole genome shotgun (WGS) entry which is preliminary data.</text>
</comment>
<dbReference type="CDD" id="cd16378">
    <property type="entry name" value="CcmH_N"/>
    <property type="match status" value="1"/>
</dbReference>
<dbReference type="GO" id="GO:0017004">
    <property type="term" value="P:cytochrome complex assembly"/>
    <property type="evidence" value="ECO:0007669"/>
    <property type="project" value="UniProtKB-ARBA"/>
</dbReference>
<reference evidence="10 11" key="1">
    <citation type="submission" date="2019-03" db="EMBL/GenBank/DDBJ databases">
        <title>Genomic Encyclopedia of Archaeal and Bacterial Type Strains, Phase II (KMG-II): from individual species to whole genera.</title>
        <authorList>
            <person name="Goeker M."/>
        </authorList>
    </citation>
    <scope>NUCLEOTIDE SEQUENCE [LARGE SCALE GENOMIC DNA]</scope>
    <source>
        <strain evidence="10 11">DSM 26433</strain>
    </source>
</reference>